<dbReference type="InterPro" id="IPR000337">
    <property type="entry name" value="GPCR_3"/>
</dbReference>
<dbReference type="Gene3D" id="3.40.50.2300">
    <property type="match status" value="2"/>
</dbReference>
<dbReference type="GO" id="GO:0038039">
    <property type="term" value="C:G protein-coupled receptor heterodimeric complex"/>
    <property type="evidence" value="ECO:0007669"/>
    <property type="project" value="TreeGrafter"/>
</dbReference>
<dbReference type="InterPro" id="IPR017978">
    <property type="entry name" value="GPCR_3_C"/>
</dbReference>
<keyword evidence="7" id="KW-0325">Glycoprotein</keyword>
<reference evidence="12" key="1">
    <citation type="submission" date="2021-06" db="EMBL/GenBank/DDBJ databases">
        <authorList>
            <consortium name="DOE Joint Genome Institute"/>
            <person name="Mondo S.J."/>
            <person name="Amses K.R."/>
            <person name="Simmons D.R."/>
            <person name="Longcore J.E."/>
            <person name="Seto K."/>
            <person name="Alves G.H."/>
            <person name="Bonds A.E."/>
            <person name="Quandt C.A."/>
            <person name="Davis W.J."/>
            <person name="Chang Y."/>
            <person name="Letcher P.M."/>
            <person name="Powell M.J."/>
            <person name="Kuo A."/>
            <person name="Labutti K."/>
            <person name="Pangilinan J."/>
            <person name="Andreopoulos W."/>
            <person name="Tritt A."/>
            <person name="Riley R."/>
            <person name="Hundley H."/>
            <person name="Johnson J."/>
            <person name="Lipzen A."/>
            <person name="Barry K."/>
            <person name="Berbee M.L."/>
            <person name="Buchler N.E."/>
            <person name="Grigoriev I.V."/>
            <person name="Spatafora J.W."/>
            <person name="Stajich J.E."/>
            <person name="James T.Y."/>
        </authorList>
    </citation>
    <scope>NUCLEOTIDE SEQUENCE</scope>
    <source>
        <strain evidence="12">AG</strain>
    </source>
</reference>
<evidence type="ECO:0000313" key="12">
    <source>
        <dbReference type="EMBL" id="KAI8582188.1"/>
    </source>
</evidence>
<keyword evidence="5 10" id="KW-0472">Membrane</keyword>
<dbReference type="PRINTS" id="PR00248">
    <property type="entry name" value="GPCRMGR"/>
</dbReference>
<feature type="transmembrane region" description="Helical" evidence="10">
    <location>
        <begin position="638"/>
        <end position="660"/>
    </location>
</feature>
<dbReference type="SUPFAM" id="SSF53822">
    <property type="entry name" value="Periplasmic binding protein-like I"/>
    <property type="match status" value="1"/>
</dbReference>
<evidence type="ECO:0000256" key="9">
    <source>
        <dbReference type="SAM" id="MobiDB-lite"/>
    </source>
</evidence>
<feature type="domain" description="G-protein coupled receptors family 3 profile" evidence="11">
    <location>
        <begin position="529"/>
        <end position="779"/>
    </location>
</feature>
<feature type="transmembrane region" description="Helical" evidence="10">
    <location>
        <begin position="729"/>
        <end position="749"/>
    </location>
</feature>
<dbReference type="EMBL" id="MU620902">
    <property type="protein sequence ID" value="KAI8582188.1"/>
    <property type="molecule type" value="Genomic_DNA"/>
</dbReference>
<dbReference type="CDD" id="cd15047">
    <property type="entry name" value="7tmC_GABA-B-like"/>
    <property type="match status" value="1"/>
</dbReference>
<dbReference type="GO" id="GO:0004965">
    <property type="term" value="F:G protein-coupled GABA receptor activity"/>
    <property type="evidence" value="ECO:0007669"/>
    <property type="project" value="InterPro"/>
</dbReference>
<feature type="transmembrane region" description="Helical" evidence="10">
    <location>
        <begin position="755"/>
        <end position="776"/>
    </location>
</feature>
<feature type="transmembrane region" description="Helical" evidence="10">
    <location>
        <begin position="686"/>
        <end position="708"/>
    </location>
</feature>
<sequence>MSYTAGTPNIPTITNTTSLVANSSVHTTTTYISHDGTSIITIGNSTTIIRPNIDTTNLTEIRVGILLPFSQTEDNFTHEIVWGGTSAIRMAAHEINTQGIIPGGYITLIEKDSFPTNGLGQTSVTDAVYAAVTLLQQGVVGVIGDVSSSWTSLSALMTGALQIPQCSFSASAISLSDKSQYQYFFRTIPTQIIFADTMLAYVASQGWDKVSILYSDDALGQQLCEEAIIKAGLMNIHIVTYQAFYKNGIQSDIASTLKNFTDSGARIIIVAAVGDPQNAIMVQAASMGYMDDSYVWLLIGAVGSTLENAVSTYNTDVIQRIANGTAASNSVSSAVAAASDPMMVEALQTKNMSLIDFNQTFTGVVLFDTWLTPDGYPPYESFLDRWAALDPIDYPYAGVRNITTNEGLAYSCMKVLAGGFNTTLSNATNSSVALTQLATGQLGKYMTPLAFNVGYVGPEGPIILDANGDVTQSNFLVYNLQWGNQVVIGNSISGEMDIFLPPMYAGGSYVKPADSPPSVALNPTITSPAGMVIFIISAAGILFALGTMTLVIAFRKHEVFKASSPIFCCLELIGFMLTYANVILMIGVPTTITCYMSPIVFNLGFVLVLGNMVAKNFRIYRIFNNIFITRTVITDFQLIKASSIIITVSMAILGVGLAVAPPSPTAVEVSSTQHYWSCDATGPAKVPFQALTLTFAGLLVGFATFLAYKTRLVGTNYSKYNECRQIGFSVYNIMFSAMIGFIVTVNSMLDYFTRFYITVVTILWGCSVSFLILFLPKLHEFFKHQRSHKSPSGTSSDAELKPSQEHNAYSMFPSSSAVTTGFQLHSNHEFDGELISLDQILASDPPMLSRHRKGSLGSTFVDENGKSTGSFIEAHEGKMPMRRVFRYFPFLAQWEMLHIMVFPWSGYFSFFSTKSSKGSIFAYNQTSVFSCEPGNYVFKVHGIGWYDAYVQVHDREALDTWRRWFDRRHDSGTVVDSSTLMARLRRGSSPGLLGMTIEECDDNEPTNTTHMLGSGISRQYLLDRRPSDQTMESSLTGSMESAGSTPMSTAKPRAPPSFLNHPSTLEDLDDDITFAFEGYDNDLSHIAQQHPLDRVAAELRHNARSTPHHRIQDLEESRRRGSECTLDERLYLHADLSQTLHNFKPPR</sequence>
<dbReference type="Pfam" id="PF01094">
    <property type="entry name" value="ANF_receptor"/>
    <property type="match status" value="1"/>
</dbReference>
<dbReference type="PANTHER" id="PTHR10519">
    <property type="entry name" value="GABA-B RECEPTOR"/>
    <property type="match status" value="1"/>
</dbReference>
<evidence type="ECO:0000259" key="11">
    <source>
        <dbReference type="PROSITE" id="PS50259"/>
    </source>
</evidence>
<evidence type="ECO:0000256" key="1">
    <source>
        <dbReference type="ARBA" id="ARBA00004141"/>
    </source>
</evidence>
<dbReference type="PRINTS" id="PR01176">
    <property type="entry name" value="GABABRECEPTR"/>
</dbReference>
<feature type="transmembrane region" description="Helical" evidence="10">
    <location>
        <begin position="599"/>
        <end position="617"/>
    </location>
</feature>
<dbReference type="Proteomes" id="UP001206595">
    <property type="component" value="Unassembled WGS sequence"/>
</dbReference>
<evidence type="ECO:0000256" key="2">
    <source>
        <dbReference type="ARBA" id="ARBA00022692"/>
    </source>
</evidence>
<proteinExistence type="predicted"/>
<keyword evidence="13" id="KW-1185">Reference proteome</keyword>
<keyword evidence="8" id="KW-0807">Transducer</keyword>
<evidence type="ECO:0000256" key="8">
    <source>
        <dbReference type="ARBA" id="ARBA00023224"/>
    </source>
</evidence>
<organism evidence="12 13">
    <name type="scientific">Umbelopsis ramanniana AG</name>
    <dbReference type="NCBI Taxonomy" id="1314678"/>
    <lineage>
        <taxon>Eukaryota</taxon>
        <taxon>Fungi</taxon>
        <taxon>Fungi incertae sedis</taxon>
        <taxon>Mucoromycota</taxon>
        <taxon>Mucoromycotina</taxon>
        <taxon>Umbelopsidomycetes</taxon>
        <taxon>Umbelopsidales</taxon>
        <taxon>Umbelopsidaceae</taxon>
        <taxon>Umbelopsis</taxon>
    </lineage>
</organism>
<dbReference type="Pfam" id="PF00003">
    <property type="entry name" value="7tm_3"/>
    <property type="match status" value="1"/>
</dbReference>
<feature type="compositionally biased region" description="Polar residues" evidence="9">
    <location>
        <begin position="1028"/>
        <end position="1048"/>
    </location>
</feature>
<dbReference type="InterPro" id="IPR028082">
    <property type="entry name" value="Peripla_BP_I"/>
</dbReference>
<evidence type="ECO:0000256" key="6">
    <source>
        <dbReference type="ARBA" id="ARBA00023170"/>
    </source>
</evidence>
<dbReference type="GeneID" id="75912438"/>
<evidence type="ECO:0000256" key="10">
    <source>
        <dbReference type="SAM" id="Phobius"/>
    </source>
</evidence>
<dbReference type="PROSITE" id="PS50259">
    <property type="entry name" value="G_PROTEIN_RECEP_F3_4"/>
    <property type="match status" value="1"/>
</dbReference>
<keyword evidence="2 10" id="KW-0812">Transmembrane</keyword>
<comment type="subcellular location">
    <subcellularLocation>
        <location evidence="1">Membrane</location>
        <topology evidence="1">Multi-pass membrane protein</topology>
    </subcellularLocation>
</comment>
<evidence type="ECO:0000256" key="4">
    <source>
        <dbReference type="ARBA" id="ARBA00023040"/>
    </source>
</evidence>
<dbReference type="InterPro" id="IPR002455">
    <property type="entry name" value="GPCR3_GABA-B"/>
</dbReference>
<protein>
    <recommendedName>
        <fullName evidence="11">G-protein coupled receptors family 3 profile domain-containing protein</fullName>
    </recommendedName>
</protein>
<evidence type="ECO:0000256" key="5">
    <source>
        <dbReference type="ARBA" id="ARBA00023136"/>
    </source>
</evidence>
<evidence type="ECO:0000256" key="7">
    <source>
        <dbReference type="ARBA" id="ARBA00023180"/>
    </source>
</evidence>
<keyword evidence="3 10" id="KW-1133">Transmembrane helix</keyword>
<dbReference type="GO" id="GO:0007214">
    <property type="term" value="P:gamma-aminobutyric acid signaling pathway"/>
    <property type="evidence" value="ECO:0007669"/>
    <property type="project" value="TreeGrafter"/>
</dbReference>
<name>A0AAD5EEG7_UMBRA</name>
<feature type="region of interest" description="Disordered" evidence="9">
    <location>
        <begin position="1027"/>
        <end position="1053"/>
    </location>
</feature>
<dbReference type="PANTHER" id="PTHR10519:SF20">
    <property type="entry name" value="G-PROTEIN COUPLED RECEPTOR 156-RELATED"/>
    <property type="match status" value="1"/>
</dbReference>
<feature type="transmembrane region" description="Helical" evidence="10">
    <location>
        <begin position="887"/>
        <end position="907"/>
    </location>
</feature>
<gene>
    <name evidence="12" type="ORF">K450DRAFT_229459</name>
</gene>
<dbReference type="InterPro" id="IPR001828">
    <property type="entry name" value="ANF_lig-bd_rcpt"/>
</dbReference>
<evidence type="ECO:0000313" key="13">
    <source>
        <dbReference type="Proteomes" id="UP001206595"/>
    </source>
</evidence>
<keyword evidence="4" id="KW-0297">G-protein coupled receptor</keyword>
<comment type="caution">
    <text evidence="12">The sequence shown here is derived from an EMBL/GenBank/DDBJ whole genome shotgun (WGS) entry which is preliminary data.</text>
</comment>
<dbReference type="AlphaFoldDB" id="A0AAD5EEG7"/>
<keyword evidence="6" id="KW-0675">Receptor</keyword>
<evidence type="ECO:0000256" key="3">
    <source>
        <dbReference type="ARBA" id="ARBA00022989"/>
    </source>
</evidence>
<dbReference type="RefSeq" id="XP_051447192.1">
    <property type="nucleotide sequence ID" value="XM_051587091.1"/>
</dbReference>
<accession>A0AAD5EEG7</accession>
<feature type="transmembrane region" description="Helical" evidence="10">
    <location>
        <begin position="531"/>
        <end position="554"/>
    </location>
</feature>
<reference evidence="12" key="2">
    <citation type="journal article" date="2022" name="Proc. Natl. Acad. Sci. U.S.A.">
        <title>Diploid-dominant life cycles characterize the early evolution of Fungi.</title>
        <authorList>
            <person name="Amses K.R."/>
            <person name="Simmons D.R."/>
            <person name="Longcore J.E."/>
            <person name="Mondo S.J."/>
            <person name="Seto K."/>
            <person name="Jeronimo G.H."/>
            <person name="Bonds A.E."/>
            <person name="Quandt C.A."/>
            <person name="Davis W.J."/>
            <person name="Chang Y."/>
            <person name="Federici B.A."/>
            <person name="Kuo A."/>
            <person name="LaButti K."/>
            <person name="Pangilinan J."/>
            <person name="Andreopoulos W."/>
            <person name="Tritt A."/>
            <person name="Riley R."/>
            <person name="Hundley H."/>
            <person name="Johnson J."/>
            <person name="Lipzen A."/>
            <person name="Barry K."/>
            <person name="Lang B.F."/>
            <person name="Cuomo C.A."/>
            <person name="Buchler N.E."/>
            <person name="Grigoriev I.V."/>
            <person name="Spatafora J.W."/>
            <person name="Stajich J.E."/>
            <person name="James T.Y."/>
        </authorList>
    </citation>
    <scope>NUCLEOTIDE SEQUENCE</scope>
    <source>
        <strain evidence="12">AG</strain>
    </source>
</reference>
<feature type="transmembrane region" description="Helical" evidence="10">
    <location>
        <begin position="566"/>
        <end position="587"/>
    </location>
</feature>